<evidence type="ECO:0000313" key="2">
    <source>
        <dbReference type="Proteomes" id="UP000321393"/>
    </source>
</evidence>
<sequence>MGPTASGLFRERGLEKVLMFGQGTDVPKEKWRKIGPKFVGVEQGDGGELLQKSSKRRGERKKIGPEEISARIQALFRCKAIVIAQEKHKEEGEQRHHHVGVLKENAHRKKATKKIRESFPEWEGRQCKDPEMASQLLNKYNSIRSLWEDEEREKRRKLSPMEILIKFLDKKGWPQEYLPEQLKEKYLALDWIAVNLVFERRLKTRQLFIYGRPNAQKSLFISLLKEAGLRIYSVGHRKNDFSGANDFYDIWAIDEFTDDSEKYESEQGRNPNTLLVLLDGQEARLDAKYERRLIKKDNLPIVMIGNKLAHQVRKAESPLAKRVIPLRFQTQVSDLDSGRIAATLYRAMCLRAAYYYYAEVEKADPVLR</sequence>
<gene>
    <name evidence="1" type="ORF">E6C27_scaffold47006G00040</name>
</gene>
<comment type="caution">
    <text evidence="1">The sequence shown here is derived from an EMBL/GenBank/DDBJ whole genome shotgun (WGS) entry which is preliminary data.</text>
</comment>
<evidence type="ECO:0000313" key="1">
    <source>
        <dbReference type="EMBL" id="KAA0036880.1"/>
    </source>
</evidence>
<dbReference type="EMBL" id="SSTE01019213">
    <property type="protein sequence ID" value="KAA0036880.1"/>
    <property type="molecule type" value="Genomic_DNA"/>
</dbReference>
<dbReference type="Gene3D" id="3.40.50.300">
    <property type="entry name" value="P-loop containing nucleotide triphosphate hydrolases"/>
    <property type="match status" value="1"/>
</dbReference>
<accession>A0A5A7T0J6</accession>
<organism evidence="1 2">
    <name type="scientific">Cucumis melo var. makuwa</name>
    <name type="common">Oriental melon</name>
    <dbReference type="NCBI Taxonomy" id="1194695"/>
    <lineage>
        <taxon>Eukaryota</taxon>
        <taxon>Viridiplantae</taxon>
        <taxon>Streptophyta</taxon>
        <taxon>Embryophyta</taxon>
        <taxon>Tracheophyta</taxon>
        <taxon>Spermatophyta</taxon>
        <taxon>Magnoliopsida</taxon>
        <taxon>eudicotyledons</taxon>
        <taxon>Gunneridae</taxon>
        <taxon>Pentapetalae</taxon>
        <taxon>rosids</taxon>
        <taxon>fabids</taxon>
        <taxon>Cucurbitales</taxon>
        <taxon>Cucurbitaceae</taxon>
        <taxon>Benincaseae</taxon>
        <taxon>Cucumis</taxon>
    </lineage>
</organism>
<dbReference type="AlphaFoldDB" id="A0A5A7T0J6"/>
<dbReference type="Proteomes" id="UP000321393">
    <property type="component" value="Unassembled WGS sequence"/>
</dbReference>
<reference evidence="1 2" key="1">
    <citation type="submission" date="2019-08" db="EMBL/GenBank/DDBJ databases">
        <title>Draft genome sequences of two oriental melons (Cucumis melo L. var makuwa).</title>
        <authorList>
            <person name="Kwon S.-Y."/>
        </authorList>
    </citation>
    <scope>NUCLEOTIDE SEQUENCE [LARGE SCALE GENOMIC DNA]</scope>
    <source>
        <strain evidence="2">cv. SW 3</strain>
        <tissue evidence="1">Leaf</tissue>
    </source>
</reference>
<protein>
    <submittedName>
        <fullName evidence="1">Uncharacterized protein</fullName>
    </submittedName>
</protein>
<dbReference type="InterPro" id="IPR027417">
    <property type="entry name" value="P-loop_NTPase"/>
</dbReference>
<name>A0A5A7T0J6_CUCMM</name>
<proteinExistence type="predicted"/>
<dbReference type="OrthoDB" id="1934524at2759"/>